<sequence>MSNDVVTEPKPEVSAEENVSASDSAHTPRTLSIRLSTVAVAVAGVALIAATAIFASLWLSARGEVSDRDAAAAADRHAEQVATDYAVGASNINFQDVNAWVAKLKANTTPQLANKFDATAPKLQDILVPLKWTSTATPITAKVMNTDNGVYKVDVFLNVTSTSAQTPEGAQTTVTYTVNVDPNNGWKVADVGGMAGALPKQ</sequence>
<keyword evidence="4" id="KW-1185">Reference proteome</keyword>
<evidence type="ECO:0000256" key="1">
    <source>
        <dbReference type="SAM" id="MobiDB-lite"/>
    </source>
</evidence>
<dbReference type="RefSeq" id="WP_068005643.1">
    <property type="nucleotide sequence ID" value="NZ_QQBC01000012.1"/>
</dbReference>
<organism evidence="3 4">
    <name type="scientific">Nocardia pseudobrasiliensis</name>
    <dbReference type="NCBI Taxonomy" id="45979"/>
    <lineage>
        <taxon>Bacteria</taxon>
        <taxon>Bacillati</taxon>
        <taxon>Actinomycetota</taxon>
        <taxon>Actinomycetes</taxon>
        <taxon>Mycobacteriales</taxon>
        <taxon>Nocardiaceae</taxon>
        <taxon>Nocardia</taxon>
    </lineage>
</organism>
<keyword evidence="2" id="KW-0812">Transmembrane</keyword>
<dbReference type="AlphaFoldDB" id="A0A370HWP7"/>
<gene>
    <name evidence="3" type="ORF">DFR76_112242</name>
</gene>
<dbReference type="EMBL" id="QQBC01000012">
    <property type="protein sequence ID" value="RDI62923.1"/>
    <property type="molecule type" value="Genomic_DNA"/>
</dbReference>
<feature type="region of interest" description="Disordered" evidence="1">
    <location>
        <begin position="1"/>
        <end position="23"/>
    </location>
</feature>
<evidence type="ECO:0000256" key="2">
    <source>
        <dbReference type="SAM" id="Phobius"/>
    </source>
</evidence>
<dbReference type="Proteomes" id="UP000254869">
    <property type="component" value="Unassembled WGS sequence"/>
</dbReference>
<name>A0A370HWP7_9NOCA</name>
<dbReference type="STRING" id="1210086.GCA_001613105_06362"/>
<keyword evidence="2" id="KW-0472">Membrane</keyword>
<keyword evidence="2" id="KW-1133">Transmembrane helix</keyword>
<evidence type="ECO:0000313" key="4">
    <source>
        <dbReference type="Proteomes" id="UP000254869"/>
    </source>
</evidence>
<proteinExistence type="predicted"/>
<protein>
    <submittedName>
        <fullName evidence="3">Mce-associated membrane protein</fullName>
    </submittedName>
</protein>
<reference evidence="3 4" key="1">
    <citation type="submission" date="2018-07" db="EMBL/GenBank/DDBJ databases">
        <title>Genomic Encyclopedia of Type Strains, Phase IV (KMG-IV): sequencing the most valuable type-strain genomes for metagenomic binning, comparative biology and taxonomic classification.</title>
        <authorList>
            <person name="Goeker M."/>
        </authorList>
    </citation>
    <scope>NUCLEOTIDE SEQUENCE [LARGE SCALE GENOMIC DNA]</scope>
    <source>
        <strain evidence="3 4">DSM 44290</strain>
    </source>
</reference>
<accession>A0A370HWP7</accession>
<evidence type="ECO:0000313" key="3">
    <source>
        <dbReference type="EMBL" id="RDI62923.1"/>
    </source>
</evidence>
<feature type="transmembrane region" description="Helical" evidence="2">
    <location>
        <begin position="38"/>
        <end position="59"/>
    </location>
</feature>
<comment type="caution">
    <text evidence="3">The sequence shown here is derived from an EMBL/GenBank/DDBJ whole genome shotgun (WGS) entry which is preliminary data.</text>
</comment>